<keyword evidence="4" id="KW-0804">Transcription</keyword>
<gene>
    <name evidence="7" type="ORF">ESB13_19830</name>
</gene>
<dbReference type="CDD" id="cd06171">
    <property type="entry name" value="Sigma70_r4"/>
    <property type="match status" value="1"/>
</dbReference>
<evidence type="ECO:0000256" key="1">
    <source>
        <dbReference type="ARBA" id="ARBA00010641"/>
    </source>
</evidence>
<dbReference type="EMBL" id="SDHZ01000004">
    <property type="protein sequence ID" value="RXK81191.1"/>
    <property type="molecule type" value="Genomic_DNA"/>
</dbReference>
<dbReference type="InterPro" id="IPR036388">
    <property type="entry name" value="WH-like_DNA-bd_sf"/>
</dbReference>
<evidence type="ECO:0000259" key="6">
    <source>
        <dbReference type="Pfam" id="PF08281"/>
    </source>
</evidence>
<evidence type="ECO:0000256" key="2">
    <source>
        <dbReference type="ARBA" id="ARBA00023015"/>
    </source>
</evidence>
<sequence>MAFILNGDNLHNEELIWRRLATGDEAAFRALFHSYNPGLYAAILKVVKTEEIAREMVQDVFLRVWQHREAVGLMEKPEGWLFRVASNLSLSYLRRQAVEYKWLNSVAGQEGNTDDTLNKVSFREAQQLLLQAIHALPPKRQLIFRLSREEQLSHAEIAEKLNMSQNTVKNQIVLARQSIEDFLKQRLGVYIPLFVLLELFF</sequence>
<dbReference type="InterPro" id="IPR039425">
    <property type="entry name" value="RNA_pol_sigma-70-like"/>
</dbReference>
<keyword evidence="3" id="KW-0731">Sigma factor</keyword>
<organism evidence="7 8">
    <name type="scientific">Filimonas effusa</name>
    <dbReference type="NCBI Taxonomy" id="2508721"/>
    <lineage>
        <taxon>Bacteria</taxon>
        <taxon>Pseudomonadati</taxon>
        <taxon>Bacteroidota</taxon>
        <taxon>Chitinophagia</taxon>
        <taxon>Chitinophagales</taxon>
        <taxon>Chitinophagaceae</taxon>
        <taxon>Filimonas</taxon>
    </lineage>
</organism>
<dbReference type="Gene3D" id="1.10.1740.10">
    <property type="match status" value="1"/>
</dbReference>
<dbReference type="RefSeq" id="WP_129005445.1">
    <property type="nucleotide sequence ID" value="NZ_SDHZ01000004.1"/>
</dbReference>
<dbReference type="SUPFAM" id="SSF88659">
    <property type="entry name" value="Sigma3 and sigma4 domains of RNA polymerase sigma factors"/>
    <property type="match status" value="1"/>
</dbReference>
<dbReference type="OrthoDB" id="659577at2"/>
<comment type="caution">
    <text evidence="7">The sequence shown here is derived from an EMBL/GenBank/DDBJ whole genome shotgun (WGS) entry which is preliminary data.</text>
</comment>
<evidence type="ECO:0000256" key="4">
    <source>
        <dbReference type="ARBA" id="ARBA00023163"/>
    </source>
</evidence>
<dbReference type="NCBIfam" id="TIGR02937">
    <property type="entry name" value="sigma70-ECF"/>
    <property type="match status" value="1"/>
</dbReference>
<dbReference type="Pfam" id="PF08281">
    <property type="entry name" value="Sigma70_r4_2"/>
    <property type="match status" value="1"/>
</dbReference>
<reference evidence="7 8" key="1">
    <citation type="submission" date="2019-01" db="EMBL/GenBank/DDBJ databases">
        <title>Filimonas sp. strain TTM-71.</title>
        <authorList>
            <person name="Chen W.-M."/>
        </authorList>
    </citation>
    <scope>NUCLEOTIDE SEQUENCE [LARGE SCALE GENOMIC DNA]</scope>
    <source>
        <strain evidence="7 8">TTM-71</strain>
    </source>
</reference>
<dbReference type="AlphaFoldDB" id="A0A4Q1D290"/>
<dbReference type="InterPro" id="IPR014327">
    <property type="entry name" value="RNA_pol_sigma70_bacteroid"/>
</dbReference>
<evidence type="ECO:0000256" key="3">
    <source>
        <dbReference type="ARBA" id="ARBA00023082"/>
    </source>
</evidence>
<dbReference type="Pfam" id="PF04542">
    <property type="entry name" value="Sigma70_r2"/>
    <property type="match status" value="1"/>
</dbReference>
<evidence type="ECO:0000313" key="7">
    <source>
        <dbReference type="EMBL" id="RXK81191.1"/>
    </source>
</evidence>
<dbReference type="InterPro" id="IPR013324">
    <property type="entry name" value="RNA_pol_sigma_r3/r4-like"/>
</dbReference>
<feature type="domain" description="RNA polymerase sigma factor 70 region 4 type 2" evidence="6">
    <location>
        <begin position="127"/>
        <end position="178"/>
    </location>
</feature>
<dbReference type="InterPro" id="IPR007627">
    <property type="entry name" value="RNA_pol_sigma70_r2"/>
</dbReference>
<name>A0A4Q1D290_9BACT</name>
<keyword evidence="8" id="KW-1185">Reference proteome</keyword>
<dbReference type="InterPro" id="IPR013325">
    <property type="entry name" value="RNA_pol_sigma_r2"/>
</dbReference>
<dbReference type="GO" id="GO:0006352">
    <property type="term" value="P:DNA-templated transcription initiation"/>
    <property type="evidence" value="ECO:0007669"/>
    <property type="project" value="InterPro"/>
</dbReference>
<proteinExistence type="inferred from homology"/>
<keyword evidence="2" id="KW-0805">Transcription regulation</keyword>
<dbReference type="InterPro" id="IPR014284">
    <property type="entry name" value="RNA_pol_sigma-70_dom"/>
</dbReference>
<dbReference type="PANTHER" id="PTHR43133:SF46">
    <property type="entry name" value="RNA POLYMERASE SIGMA-70 FACTOR ECF SUBFAMILY"/>
    <property type="match status" value="1"/>
</dbReference>
<dbReference type="InterPro" id="IPR013249">
    <property type="entry name" value="RNA_pol_sigma70_r4_t2"/>
</dbReference>
<accession>A0A4Q1D290</accession>
<dbReference type="GO" id="GO:0016987">
    <property type="term" value="F:sigma factor activity"/>
    <property type="evidence" value="ECO:0007669"/>
    <property type="project" value="UniProtKB-KW"/>
</dbReference>
<dbReference type="Gene3D" id="1.10.10.10">
    <property type="entry name" value="Winged helix-like DNA-binding domain superfamily/Winged helix DNA-binding domain"/>
    <property type="match status" value="1"/>
</dbReference>
<dbReference type="NCBIfam" id="TIGR02985">
    <property type="entry name" value="Sig70_bacteroi1"/>
    <property type="match status" value="1"/>
</dbReference>
<dbReference type="PANTHER" id="PTHR43133">
    <property type="entry name" value="RNA POLYMERASE ECF-TYPE SIGMA FACTO"/>
    <property type="match status" value="1"/>
</dbReference>
<dbReference type="SUPFAM" id="SSF88946">
    <property type="entry name" value="Sigma2 domain of RNA polymerase sigma factors"/>
    <property type="match status" value="1"/>
</dbReference>
<protein>
    <submittedName>
        <fullName evidence="7">RNA polymerase sigma-70 factor</fullName>
    </submittedName>
</protein>
<dbReference type="GO" id="GO:0003677">
    <property type="term" value="F:DNA binding"/>
    <property type="evidence" value="ECO:0007669"/>
    <property type="project" value="InterPro"/>
</dbReference>
<evidence type="ECO:0000313" key="8">
    <source>
        <dbReference type="Proteomes" id="UP000290545"/>
    </source>
</evidence>
<dbReference type="Proteomes" id="UP000290545">
    <property type="component" value="Unassembled WGS sequence"/>
</dbReference>
<comment type="similarity">
    <text evidence="1">Belongs to the sigma-70 factor family. ECF subfamily.</text>
</comment>
<feature type="domain" description="RNA polymerase sigma-70 region 2" evidence="5">
    <location>
        <begin position="31"/>
        <end position="97"/>
    </location>
</feature>
<evidence type="ECO:0000259" key="5">
    <source>
        <dbReference type="Pfam" id="PF04542"/>
    </source>
</evidence>